<organism evidence="1 2">
    <name type="scientific">Plakobranchus ocellatus</name>
    <dbReference type="NCBI Taxonomy" id="259542"/>
    <lineage>
        <taxon>Eukaryota</taxon>
        <taxon>Metazoa</taxon>
        <taxon>Spiralia</taxon>
        <taxon>Lophotrochozoa</taxon>
        <taxon>Mollusca</taxon>
        <taxon>Gastropoda</taxon>
        <taxon>Heterobranchia</taxon>
        <taxon>Euthyneura</taxon>
        <taxon>Panpulmonata</taxon>
        <taxon>Sacoglossa</taxon>
        <taxon>Placobranchoidea</taxon>
        <taxon>Plakobranchidae</taxon>
        <taxon>Plakobranchus</taxon>
    </lineage>
</organism>
<evidence type="ECO:0008006" key="3">
    <source>
        <dbReference type="Google" id="ProtNLM"/>
    </source>
</evidence>
<proteinExistence type="predicted"/>
<protein>
    <recommendedName>
        <fullName evidence="3">PiggyBac transposable element-derived protein domain-containing protein</fullName>
    </recommendedName>
</protein>
<name>A0AAV4BF55_9GAST</name>
<gene>
    <name evidence="1" type="ORF">PoB_004524400</name>
</gene>
<comment type="caution">
    <text evidence="1">The sequence shown here is derived from an EMBL/GenBank/DDBJ whole genome shotgun (WGS) entry which is preliminary data.</text>
</comment>
<evidence type="ECO:0000313" key="1">
    <source>
        <dbReference type="EMBL" id="GFO18739.1"/>
    </source>
</evidence>
<reference evidence="1 2" key="1">
    <citation type="journal article" date="2021" name="Elife">
        <title>Chloroplast acquisition without the gene transfer in kleptoplastic sea slugs, Plakobranchus ocellatus.</title>
        <authorList>
            <person name="Maeda T."/>
            <person name="Takahashi S."/>
            <person name="Yoshida T."/>
            <person name="Shimamura S."/>
            <person name="Takaki Y."/>
            <person name="Nagai Y."/>
            <person name="Toyoda A."/>
            <person name="Suzuki Y."/>
            <person name="Arimoto A."/>
            <person name="Ishii H."/>
            <person name="Satoh N."/>
            <person name="Nishiyama T."/>
            <person name="Hasebe M."/>
            <person name="Maruyama T."/>
            <person name="Minagawa J."/>
            <person name="Obokata J."/>
            <person name="Shigenobu S."/>
        </authorList>
    </citation>
    <scope>NUCLEOTIDE SEQUENCE [LARGE SCALE GENOMIC DNA]</scope>
</reference>
<accession>A0AAV4BF55</accession>
<evidence type="ECO:0000313" key="2">
    <source>
        <dbReference type="Proteomes" id="UP000735302"/>
    </source>
</evidence>
<dbReference type="AlphaFoldDB" id="A0AAV4BF55"/>
<dbReference type="Proteomes" id="UP000735302">
    <property type="component" value="Unassembled WGS sequence"/>
</dbReference>
<keyword evidence="2" id="KW-1185">Reference proteome</keyword>
<sequence length="140" mass="16271">MIDLTTVAGRVIWQVKYFNHALSHADTRMAFIQMMARSLMVAHLQKRQHITSLSLPLKQIILFALERTGGDHILCQQYIHPPKYLLQDHLHKVNSNRRSKDCQQCPVKRDRKMATARSQCGKALCKEHYIIVYDSCLQMP</sequence>
<dbReference type="EMBL" id="BLXT01004974">
    <property type="protein sequence ID" value="GFO18739.1"/>
    <property type="molecule type" value="Genomic_DNA"/>
</dbReference>